<dbReference type="NCBIfam" id="TIGR00150">
    <property type="entry name" value="T6A_YjeE"/>
    <property type="match status" value="1"/>
</dbReference>
<dbReference type="PANTHER" id="PTHR33540:SF2">
    <property type="entry name" value="TRNA THREONYLCARBAMOYLADENOSINE BIOSYNTHESIS PROTEIN TSAE"/>
    <property type="match status" value="1"/>
</dbReference>
<dbReference type="Pfam" id="PF02367">
    <property type="entry name" value="TsaE"/>
    <property type="match status" value="1"/>
</dbReference>
<dbReference type="GO" id="GO:0046872">
    <property type="term" value="F:metal ion binding"/>
    <property type="evidence" value="ECO:0007669"/>
    <property type="project" value="UniProtKB-KW"/>
</dbReference>
<evidence type="ECO:0000256" key="10">
    <source>
        <dbReference type="ARBA" id="ARBA00032441"/>
    </source>
</evidence>
<keyword evidence="5" id="KW-0819">tRNA processing</keyword>
<evidence type="ECO:0000256" key="1">
    <source>
        <dbReference type="ARBA" id="ARBA00004496"/>
    </source>
</evidence>
<protein>
    <recommendedName>
        <fullName evidence="3">tRNA threonylcarbamoyladenosine biosynthesis protein TsaE</fullName>
    </recommendedName>
    <alternativeName>
        <fullName evidence="10">t(6)A37 threonylcarbamoyladenosine biosynthesis protein TsaE</fullName>
    </alternativeName>
</protein>
<keyword evidence="4" id="KW-0963">Cytoplasm</keyword>
<dbReference type="GO" id="GO:0005737">
    <property type="term" value="C:cytoplasm"/>
    <property type="evidence" value="ECO:0007669"/>
    <property type="project" value="UniProtKB-SubCell"/>
</dbReference>
<evidence type="ECO:0000256" key="3">
    <source>
        <dbReference type="ARBA" id="ARBA00019010"/>
    </source>
</evidence>
<dbReference type="InterPro" id="IPR027417">
    <property type="entry name" value="P-loop_NTPase"/>
</dbReference>
<name>A0A7C1NMA4_UNCC3</name>
<dbReference type="GO" id="GO:0005524">
    <property type="term" value="F:ATP binding"/>
    <property type="evidence" value="ECO:0007669"/>
    <property type="project" value="UniProtKB-KW"/>
</dbReference>
<proteinExistence type="inferred from homology"/>
<reference evidence="11" key="1">
    <citation type="journal article" date="2020" name="mSystems">
        <title>Genome- and Community-Level Interaction Insights into Carbon Utilization and Element Cycling Functions of Hydrothermarchaeota in Hydrothermal Sediment.</title>
        <authorList>
            <person name="Zhou Z."/>
            <person name="Liu Y."/>
            <person name="Xu W."/>
            <person name="Pan J."/>
            <person name="Luo Z.H."/>
            <person name="Li M."/>
        </authorList>
    </citation>
    <scope>NUCLEOTIDE SEQUENCE [LARGE SCALE GENOMIC DNA]</scope>
    <source>
        <strain evidence="11">HyVt-369</strain>
    </source>
</reference>
<dbReference type="SUPFAM" id="SSF52540">
    <property type="entry name" value="P-loop containing nucleoside triphosphate hydrolases"/>
    <property type="match status" value="1"/>
</dbReference>
<dbReference type="PANTHER" id="PTHR33540">
    <property type="entry name" value="TRNA THREONYLCARBAMOYLADENOSINE BIOSYNTHESIS PROTEIN TSAE"/>
    <property type="match status" value="1"/>
</dbReference>
<comment type="subcellular location">
    <subcellularLocation>
        <location evidence="1">Cytoplasm</location>
    </subcellularLocation>
</comment>
<evidence type="ECO:0000256" key="7">
    <source>
        <dbReference type="ARBA" id="ARBA00022741"/>
    </source>
</evidence>
<organism evidence="11">
    <name type="scientific">candidate division CPR3 bacterium</name>
    <dbReference type="NCBI Taxonomy" id="2268181"/>
    <lineage>
        <taxon>Bacteria</taxon>
        <taxon>Bacteria division CPR3</taxon>
    </lineage>
</organism>
<evidence type="ECO:0000313" key="11">
    <source>
        <dbReference type="EMBL" id="HEB13454.1"/>
    </source>
</evidence>
<evidence type="ECO:0000256" key="6">
    <source>
        <dbReference type="ARBA" id="ARBA00022723"/>
    </source>
</evidence>
<keyword evidence="7" id="KW-0547">Nucleotide-binding</keyword>
<dbReference type="InterPro" id="IPR003442">
    <property type="entry name" value="T6A_TsaE"/>
</dbReference>
<accession>A0A7C1NMA4</accession>
<dbReference type="EMBL" id="DRHL01000026">
    <property type="protein sequence ID" value="HEB13454.1"/>
    <property type="molecule type" value="Genomic_DNA"/>
</dbReference>
<evidence type="ECO:0000256" key="9">
    <source>
        <dbReference type="ARBA" id="ARBA00022842"/>
    </source>
</evidence>
<evidence type="ECO:0000256" key="4">
    <source>
        <dbReference type="ARBA" id="ARBA00022490"/>
    </source>
</evidence>
<sequence length="146" mass="16439">MRQQTTSAQQTKKIGEEMAREILKMPLGNNAIVLALEGELGSGKTTFTQGLASGLGVKGRVLSPTFLVVKEFELPHTNKTMLYHIDCYRLESTQELLDLGFKSIITNPKHIVIIEWADRVKEILPKDTKWIRFSLAGEDKRDVDVI</sequence>
<comment type="caution">
    <text evidence="11">The sequence shown here is derived from an EMBL/GenBank/DDBJ whole genome shotgun (WGS) entry which is preliminary data.</text>
</comment>
<keyword evidence="9" id="KW-0460">Magnesium</keyword>
<dbReference type="Gene3D" id="3.40.50.300">
    <property type="entry name" value="P-loop containing nucleotide triphosphate hydrolases"/>
    <property type="match status" value="1"/>
</dbReference>
<keyword evidence="8" id="KW-0067">ATP-binding</keyword>
<evidence type="ECO:0000256" key="8">
    <source>
        <dbReference type="ARBA" id="ARBA00022840"/>
    </source>
</evidence>
<evidence type="ECO:0000256" key="2">
    <source>
        <dbReference type="ARBA" id="ARBA00007599"/>
    </source>
</evidence>
<dbReference type="Proteomes" id="UP000885695">
    <property type="component" value="Unassembled WGS sequence"/>
</dbReference>
<dbReference type="AlphaFoldDB" id="A0A7C1NMA4"/>
<dbReference type="GO" id="GO:0002949">
    <property type="term" value="P:tRNA threonylcarbamoyladenosine modification"/>
    <property type="evidence" value="ECO:0007669"/>
    <property type="project" value="InterPro"/>
</dbReference>
<comment type="similarity">
    <text evidence="2">Belongs to the TsaE family.</text>
</comment>
<keyword evidence="6" id="KW-0479">Metal-binding</keyword>
<gene>
    <name evidence="11" type="primary">tsaE</name>
    <name evidence="11" type="ORF">ENI13_00565</name>
</gene>
<evidence type="ECO:0000256" key="5">
    <source>
        <dbReference type="ARBA" id="ARBA00022694"/>
    </source>
</evidence>